<accession>A0A1B7VZ71</accession>
<comment type="caution">
    <text evidence="1">The sequence shown here is derived from an EMBL/GenBank/DDBJ whole genome shotgun (WGS) entry which is preliminary data.</text>
</comment>
<evidence type="ECO:0008006" key="3">
    <source>
        <dbReference type="Google" id="ProtNLM"/>
    </source>
</evidence>
<protein>
    <recommendedName>
        <fullName evidence="3">DUF1517 domain-containing protein</fullName>
    </recommendedName>
</protein>
<gene>
    <name evidence="1" type="ORF">AN481_05795</name>
</gene>
<dbReference type="Proteomes" id="UP000092382">
    <property type="component" value="Unassembled WGS sequence"/>
</dbReference>
<reference evidence="1 2" key="1">
    <citation type="submission" date="2015-09" db="EMBL/GenBank/DDBJ databases">
        <title>Whole genome shotgun sequence assembly of Aphanizomenon flos-aquae UKL13.</title>
        <authorList>
            <person name="Driscoll C."/>
        </authorList>
    </citation>
    <scope>NUCLEOTIDE SEQUENCE [LARGE SCALE GENOMIC DNA]</scope>
    <source>
        <strain evidence="1">MDT13</strain>
    </source>
</reference>
<sequence length="196" mass="21838">MRDTFNRMIGRTRYVVCRLFLHLGGSDVAPILGVLNQTAREAINADGDIEVLGEELAQLCQTLLQYDEYWLSAANEGDVLWDEGETGNYVNELFTDSAQRYGANLDFSSTSSNQPLSLPATRNVIVMIIVATEGEIPELETDLANIPALKEALKALINLHYKHKLRAIQVHFSPAQLGDDLSSDQLLEYYPELIPL</sequence>
<organism evidence="1 2">
    <name type="scientific">Aphanizomenon flos-aquae LD13</name>
    <dbReference type="NCBI Taxonomy" id="1710894"/>
    <lineage>
        <taxon>Bacteria</taxon>
        <taxon>Bacillati</taxon>
        <taxon>Cyanobacteriota</taxon>
        <taxon>Cyanophyceae</taxon>
        <taxon>Nostocales</taxon>
        <taxon>Aphanizomenonaceae</taxon>
        <taxon>Aphanizomenon</taxon>
    </lineage>
</organism>
<evidence type="ECO:0000313" key="2">
    <source>
        <dbReference type="Proteomes" id="UP000092382"/>
    </source>
</evidence>
<dbReference type="PATRIC" id="fig|1710894.3.peg.2371"/>
<dbReference type="EMBL" id="LJOY01000013">
    <property type="protein sequence ID" value="OBQ26275.1"/>
    <property type="molecule type" value="Genomic_DNA"/>
</dbReference>
<dbReference type="Pfam" id="PF07466">
    <property type="entry name" value="DUF1517"/>
    <property type="match status" value="1"/>
</dbReference>
<dbReference type="AlphaFoldDB" id="A0A1B7VZ71"/>
<dbReference type="InterPro" id="IPR010903">
    <property type="entry name" value="DUF1517"/>
</dbReference>
<name>A0A1B7VZ71_APHFL</name>
<proteinExistence type="predicted"/>
<evidence type="ECO:0000313" key="1">
    <source>
        <dbReference type="EMBL" id="OBQ26275.1"/>
    </source>
</evidence>
<dbReference type="STRING" id="1803587.GCA_001593825_01711"/>